<dbReference type="RefSeq" id="WP_139263042.1">
    <property type="nucleotide sequence ID" value="NZ_JRYR02000001.1"/>
</dbReference>
<reference evidence="3 4" key="1">
    <citation type="journal article" date="2012" name="Int. J. Syst. Evol. Microbiol.">
        <title>Flammeovirga pacifica sp. nov., isolated from deep-sea sediment.</title>
        <authorList>
            <person name="Xu H."/>
            <person name="Fu Y."/>
            <person name="Yang N."/>
            <person name="Ding Z."/>
            <person name="Lai Q."/>
            <person name="Zeng R."/>
        </authorList>
    </citation>
    <scope>NUCLEOTIDE SEQUENCE [LARGE SCALE GENOMIC DNA]</scope>
    <source>
        <strain evidence="4">DSM 24597 / LMG 26175 / WPAGA1</strain>
    </source>
</reference>
<organism evidence="3 4">
    <name type="scientific">Flammeovirga pacifica</name>
    <dbReference type="NCBI Taxonomy" id="915059"/>
    <lineage>
        <taxon>Bacteria</taxon>
        <taxon>Pseudomonadati</taxon>
        <taxon>Bacteroidota</taxon>
        <taxon>Cytophagia</taxon>
        <taxon>Cytophagales</taxon>
        <taxon>Flammeovirgaceae</taxon>
        <taxon>Flammeovirga</taxon>
    </lineage>
</organism>
<keyword evidence="1" id="KW-0812">Transmembrane</keyword>
<evidence type="ECO:0000313" key="3">
    <source>
        <dbReference type="EMBL" id="OHX67127.1"/>
    </source>
</evidence>
<dbReference type="Proteomes" id="UP000179797">
    <property type="component" value="Unassembled WGS sequence"/>
</dbReference>
<feature type="signal peptide" evidence="2">
    <location>
        <begin position="1"/>
        <end position="21"/>
    </location>
</feature>
<dbReference type="AlphaFoldDB" id="A0A1S1Z1L8"/>
<sequence>MKKYISIFFTLFIVLPSMVFAQEEEQNLPYGRFIRDSVMLGEEIQYTLRYEHSPEEEVLFPDSTFNFEPFELLHKKNFNTRTLGNVSIDCVIYSLATYEIDSVYELGLPVLRRGSEKTDTLYAYLDGVFLKEMIPVVSDTTTVIVDANFLDLKTQFNTPMLVLILGFLLLAVMVFYAVFGNKFRENWRKKKIQKHYNNFRSQFDIYLEKELDSKTTEEAVAIWKAYLSKVSHQDIQPLTSKETGKILKSDQLEKKLKILDRVIYSGFGGEEAKPVLKYLNEIATKGYAYEMVNNPDKPPFVLDMTVEVEVQEKK</sequence>
<proteinExistence type="predicted"/>
<evidence type="ECO:0000256" key="1">
    <source>
        <dbReference type="SAM" id="Phobius"/>
    </source>
</evidence>
<comment type="caution">
    <text evidence="3">The sequence shown here is derived from an EMBL/GenBank/DDBJ whole genome shotgun (WGS) entry which is preliminary data.</text>
</comment>
<accession>A0A1S1Z1L8</accession>
<evidence type="ECO:0000313" key="4">
    <source>
        <dbReference type="Proteomes" id="UP000179797"/>
    </source>
</evidence>
<feature type="transmembrane region" description="Helical" evidence="1">
    <location>
        <begin position="160"/>
        <end position="179"/>
    </location>
</feature>
<keyword evidence="1" id="KW-1133">Transmembrane helix</keyword>
<evidence type="ECO:0000256" key="2">
    <source>
        <dbReference type="SAM" id="SignalP"/>
    </source>
</evidence>
<keyword evidence="2" id="KW-0732">Signal</keyword>
<gene>
    <name evidence="3" type="ORF">NH26_12625</name>
</gene>
<keyword evidence="1" id="KW-0472">Membrane</keyword>
<dbReference type="OrthoDB" id="848790at2"/>
<protein>
    <submittedName>
        <fullName evidence="3">Uncharacterized protein</fullName>
    </submittedName>
</protein>
<dbReference type="STRING" id="915059.NH26_12625"/>
<keyword evidence="4" id="KW-1185">Reference proteome</keyword>
<dbReference type="EMBL" id="JRYR02000001">
    <property type="protein sequence ID" value="OHX67127.1"/>
    <property type="molecule type" value="Genomic_DNA"/>
</dbReference>
<feature type="chain" id="PRO_5013294902" evidence="2">
    <location>
        <begin position="22"/>
        <end position="314"/>
    </location>
</feature>
<name>A0A1S1Z1L8_FLAPC</name>